<evidence type="ECO:0000313" key="7">
    <source>
        <dbReference type="Proteomes" id="UP000624709"/>
    </source>
</evidence>
<accession>A0ABQ4BPH7</accession>
<feature type="signal peptide" evidence="4">
    <location>
        <begin position="1"/>
        <end position="22"/>
    </location>
</feature>
<dbReference type="EMBL" id="BOMS01000139">
    <property type="protein sequence ID" value="GIE72191.1"/>
    <property type="molecule type" value="Genomic_DNA"/>
</dbReference>
<evidence type="ECO:0000256" key="3">
    <source>
        <dbReference type="SAM" id="MobiDB-lite"/>
    </source>
</evidence>
<proteinExistence type="predicted"/>
<feature type="region of interest" description="Disordered" evidence="3">
    <location>
        <begin position="63"/>
        <end position="86"/>
    </location>
</feature>
<keyword evidence="7" id="KW-1185">Reference proteome</keyword>
<dbReference type="CDD" id="cd00063">
    <property type="entry name" value="FN3"/>
    <property type="match status" value="1"/>
</dbReference>
<feature type="domain" description="Fibronectin type-III" evidence="5">
    <location>
        <begin position="96"/>
        <end position="173"/>
    </location>
</feature>
<dbReference type="InterPro" id="IPR013783">
    <property type="entry name" value="Ig-like_fold"/>
</dbReference>
<keyword evidence="1" id="KW-0378">Hydrolase</keyword>
<comment type="caution">
    <text evidence="6">The sequence shown here is derived from an EMBL/GenBank/DDBJ whole genome shotgun (WGS) entry which is preliminary data.</text>
</comment>
<keyword evidence="1" id="KW-0326">Glycosidase</keyword>
<sequence>MLGIRKAAAVILPMIAGPLLLAACASTPAPQAAPSPSGTDWLLIATGSVTPSPTVTFAPRATSAAVTLSPTTSPSPTPRPSGTSCNPGTYLGGAINGMTVTTGKTTAVVKWYNPGGRTLVQYRIIAVSEDLVTGPQPEVPGWITVTPTGCGWMTATVTGLTPATPYVFSVDGVWTREGLDGTYAATVARSRVTSTA</sequence>
<keyword evidence="2" id="KW-0624">Polysaccharide degradation</keyword>
<feature type="chain" id="PRO_5045983972" description="Fibronectin type-III domain-containing protein" evidence="4">
    <location>
        <begin position="23"/>
        <end position="196"/>
    </location>
</feature>
<reference evidence="6 7" key="1">
    <citation type="submission" date="2021-01" db="EMBL/GenBank/DDBJ databases">
        <title>Whole genome shotgun sequence of Actinoplanes palleronii NBRC 14916.</title>
        <authorList>
            <person name="Komaki H."/>
            <person name="Tamura T."/>
        </authorList>
    </citation>
    <scope>NUCLEOTIDE SEQUENCE [LARGE SCALE GENOMIC DNA]</scope>
    <source>
        <strain evidence="6 7">NBRC 14916</strain>
    </source>
</reference>
<name>A0ABQ4BPH7_9ACTN</name>
<keyword evidence="2" id="KW-0119">Carbohydrate metabolism</keyword>
<dbReference type="RefSeq" id="WP_203829931.1">
    <property type="nucleotide sequence ID" value="NZ_BAAATY010000072.1"/>
</dbReference>
<evidence type="ECO:0000256" key="1">
    <source>
        <dbReference type="ARBA" id="ARBA00023295"/>
    </source>
</evidence>
<dbReference type="Proteomes" id="UP000624709">
    <property type="component" value="Unassembled WGS sequence"/>
</dbReference>
<evidence type="ECO:0000256" key="4">
    <source>
        <dbReference type="SAM" id="SignalP"/>
    </source>
</evidence>
<evidence type="ECO:0000313" key="6">
    <source>
        <dbReference type="EMBL" id="GIE72191.1"/>
    </source>
</evidence>
<organism evidence="6 7">
    <name type="scientific">Actinoplanes palleronii</name>
    <dbReference type="NCBI Taxonomy" id="113570"/>
    <lineage>
        <taxon>Bacteria</taxon>
        <taxon>Bacillati</taxon>
        <taxon>Actinomycetota</taxon>
        <taxon>Actinomycetes</taxon>
        <taxon>Micromonosporales</taxon>
        <taxon>Micromonosporaceae</taxon>
        <taxon>Actinoplanes</taxon>
    </lineage>
</organism>
<feature type="compositionally biased region" description="Low complexity" evidence="3">
    <location>
        <begin position="63"/>
        <end position="72"/>
    </location>
</feature>
<dbReference type="SUPFAM" id="SSF49265">
    <property type="entry name" value="Fibronectin type III"/>
    <property type="match status" value="1"/>
</dbReference>
<evidence type="ECO:0000259" key="5">
    <source>
        <dbReference type="Pfam" id="PF00041"/>
    </source>
</evidence>
<gene>
    <name evidence="6" type="ORF">Apa02nite_082990</name>
</gene>
<keyword evidence="4" id="KW-0732">Signal</keyword>
<dbReference type="PROSITE" id="PS51257">
    <property type="entry name" value="PROKAR_LIPOPROTEIN"/>
    <property type="match status" value="1"/>
</dbReference>
<dbReference type="InterPro" id="IPR003961">
    <property type="entry name" value="FN3_dom"/>
</dbReference>
<protein>
    <recommendedName>
        <fullName evidence="5">Fibronectin type-III domain-containing protein</fullName>
    </recommendedName>
</protein>
<dbReference type="Gene3D" id="2.60.40.10">
    <property type="entry name" value="Immunoglobulins"/>
    <property type="match status" value="1"/>
</dbReference>
<dbReference type="InterPro" id="IPR036116">
    <property type="entry name" value="FN3_sf"/>
</dbReference>
<evidence type="ECO:0000256" key="2">
    <source>
        <dbReference type="ARBA" id="ARBA00023326"/>
    </source>
</evidence>
<dbReference type="Pfam" id="PF00041">
    <property type="entry name" value="fn3"/>
    <property type="match status" value="1"/>
</dbReference>